<gene>
    <name evidence="2" type="ORF">Pa4123_34890</name>
</gene>
<dbReference type="Proteomes" id="UP001144280">
    <property type="component" value="Unassembled WGS sequence"/>
</dbReference>
<keyword evidence="3" id="KW-1185">Reference proteome</keyword>
<accession>A0ABQ5QUX6</accession>
<evidence type="ECO:0000313" key="3">
    <source>
        <dbReference type="Proteomes" id="UP001144280"/>
    </source>
</evidence>
<comment type="caution">
    <text evidence="2">The sequence shown here is derived from an EMBL/GenBank/DDBJ whole genome shotgun (WGS) entry which is preliminary data.</text>
</comment>
<feature type="domain" description="AbiEi antitoxin N-terminal" evidence="1">
    <location>
        <begin position="8"/>
        <end position="51"/>
    </location>
</feature>
<dbReference type="InterPro" id="IPR025159">
    <property type="entry name" value="AbiEi_N"/>
</dbReference>
<protein>
    <recommendedName>
        <fullName evidence="1">AbiEi antitoxin N-terminal domain-containing protein</fullName>
    </recommendedName>
</protein>
<dbReference type="EMBL" id="BSDI01000015">
    <property type="protein sequence ID" value="GLH98214.1"/>
    <property type="molecule type" value="Genomic_DNA"/>
</dbReference>
<evidence type="ECO:0000313" key="2">
    <source>
        <dbReference type="EMBL" id="GLH98214.1"/>
    </source>
</evidence>
<proteinExistence type="predicted"/>
<reference evidence="2" key="1">
    <citation type="submission" date="2022-12" db="EMBL/GenBank/DDBJ databases">
        <title>New Phytohabitans aurantiacus sp. RD004123 nov., an actinomycete isolated from soil.</title>
        <authorList>
            <person name="Triningsih D.W."/>
            <person name="Harunari E."/>
            <person name="Igarashi Y."/>
        </authorList>
    </citation>
    <scope>NUCLEOTIDE SEQUENCE</scope>
    <source>
        <strain evidence="2">RD004123</strain>
    </source>
</reference>
<evidence type="ECO:0000259" key="1">
    <source>
        <dbReference type="Pfam" id="PF13338"/>
    </source>
</evidence>
<sequence>MTALPASRLDRLAFDQSGVLTTRQAVESVGHATVRRMVRSGRWRTICRGILATTNGRLTRDQQLWVAVLAAGRGALLAGATAALESGVRGLQAEPIYVLVSATRVPSGLLRHLPIDMPAVVVHRTTVLPDDHIQVGRPMRTTTPRSLVDAAAWARSDDDARVALAAGCQQRRVLPGELREVVSVLPRLRRRRIILETIGDLEGAATALSEIDFVRLCRRYRLPRPDLQERRVDASGRLRFLDAYWREWHLHAEVDGAHHMEVRHWEADMRRQNDVWIKGDRTLRFPASWIRSRPDDVAAQLRRALEAAGWSPPAQS</sequence>
<organism evidence="2 3">
    <name type="scientific">Phytohabitans aurantiacus</name>
    <dbReference type="NCBI Taxonomy" id="3016789"/>
    <lineage>
        <taxon>Bacteria</taxon>
        <taxon>Bacillati</taxon>
        <taxon>Actinomycetota</taxon>
        <taxon>Actinomycetes</taxon>
        <taxon>Micromonosporales</taxon>
        <taxon>Micromonosporaceae</taxon>
    </lineage>
</organism>
<name>A0ABQ5QUX6_9ACTN</name>
<dbReference type="RefSeq" id="WP_281896893.1">
    <property type="nucleotide sequence ID" value="NZ_BSDI01000015.1"/>
</dbReference>
<dbReference type="Pfam" id="PF13338">
    <property type="entry name" value="AbiEi_4"/>
    <property type="match status" value="1"/>
</dbReference>